<feature type="domain" description="DUF8155" evidence="2">
    <location>
        <begin position="163"/>
        <end position="298"/>
    </location>
</feature>
<evidence type="ECO:0008006" key="5">
    <source>
        <dbReference type="Google" id="ProtNLM"/>
    </source>
</evidence>
<evidence type="ECO:0000259" key="2">
    <source>
        <dbReference type="Pfam" id="PF26483"/>
    </source>
</evidence>
<protein>
    <recommendedName>
        <fullName evidence="5">Peptidase family M23</fullName>
    </recommendedName>
</protein>
<comment type="caution">
    <text evidence="3">The sequence shown here is derived from an EMBL/GenBank/DDBJ whole genome shotgun (WGS) entry which is preliminary data.</text>
</comment>
<dbReference type="Pfam" id="PF26482">
    <property type="entry name" value="DUF8155"/>
    <property type="match status" value="1"/>
</dbReference>
<evidence type="ECO:0000313" key="4">
    <source>
        <dbReference type="Proteomes" id="UP001597034"/>
    </source>
</evidence>
<dbReference type="AlphaFoldDB" id="A0ABD6DG48"/>
<feature type="domain" description="DUF8155" evidence="1">
    <location>
        <begin position="5"/>
        <end position="157"/>
    </location>
</feature>
<organism evidence="3 4">
    <name type="scientific">Haloarchaeobius litoreus</name>
    <dbReference type="NCBI Taxonomy" id="755306"/>
    <lineage>
        <taxon>Archaea</taxon>
        <taxon>Methanobacteriati</taxon>
        <taxon>Methanobacteriota</taxon>
        <taxon>Stenosarchaea group</taxon>
        <taxon>Halobacteria</taxon>
        <taxon>Halobacteriales</taxon>
        <taxon>Halorubellaceae</taxon>
        <taxon>Haloarchaeobius</taxon>
    </lineage>
</organism>
<evidence type="ECO:0000313" key="3">
    <source>
        <dbReference type="EMBL" id="MFD1644315.1"/>
    </source>
</evidence>
<dbReference type="EMBL" id="JBHUDO010000001">
    <property type="protein sequence ID" value="MFD1644315.1"/>
    <property type="molecule type" value="Genomic_DNA"/>
</dbReference>
<keyword evidence="4" id="KW-1185">Reference proteome</keyword>
<reference evidence="3 4" key="1">
    <citation type="journal article" date="2019" name="Int. J. Syst. Evol. Microbiol.">
        <title>The Global Catalogue of Microorganisms (GCM) 10K type strain sequencing project: providing services to taxonomists for standard genome sequencing and annotation.</title>
        <authorList>
            <consortium name="The Broad Institute Genomics Platform"/>
            <consortium name="The Broad Institute Genome Sequencing Center for Infectious Disease"/>
            <person name="Wu L."/>
            <person name="Ma J."/>
        </authorList>
    </citation>
    <scope>NUCLEOTIDE SEQUENCE [LARGE SCALE GENOMIC DNA]</scope>
    <source>
        <strain evidence="3 4">CGMCC 1.10390</strain>
    </source>
</reference>
<dbReference type="Pfam" id="PF26483">
    <property type="entry name" value="DUF8155_C"/>
    <property type="match status" value="1"/>
</dbReference>
<accession>A0ABD6DG48</accession>
<evidence type="ECO:0000259" key="1">
    <source>
        <dbReference type="Pfam" id="PF26482"/>
    </source>
</evidence>
<dbReference type="InterPro" id="IPR058468">
    <property type="entry name" value="DUF8155_N"/>
</dbReference>
<dbReference type="RefSeq" id="WP_256399590.1">
    <property type="nucleotide sequence ID" value="NZ_JANHJR010000002.1"/>
</dbReference>
<dbReference type="Proteomes" id="UP001597034">
    <property type="component" value="Unassembled WGS sequence"/>
</dbReference>
<dbReference type="InterPro" id="IPR058817">
    <property type="entry name" value="DUF8155_C"/>
</dbReference>
<name>A0ABD6DG48_9EURY</name>
<gene>
    <name evidence="3" type="ORF">ACFSBL_01320</name>
</gene>
<sequence>MEVTLCPAVLDQYDRLSLYNSPYPAHDAGHAVDCYPGDDAAPSPVAGTVRDTVTVRAPPRDYADEDDHLLLVDVDVAATPGLSVAGDDTESTVPPLVARIMHVDSPLEPGTRVAVGDDLGDLVFPGFFGPWVDPHLHVGFRRPDQHLRRASGSLPLVADLPVEAVPWDGTGEVIATGDTWAMLDAPAHPAPGRFVGIEATDAAGAPAALDGGFRHYDCGGLFDERGSRCDGDGPVTFLGERVGVADGRTVRWDDVTVRANGEPVHGLSLFLARDSGFGAKLVCPDREFAVGEAVAVTVDPA</sequence>
<proteinExistence type="predicted"/>